<evidence type="ECO:0000313" key="2">
    <source>
        <dbReference type="EMBL" id="OHS97105.1"/>
    </source>
</evidence>
<reference evidence="2" key="1">
    <citation type="submission" date="2016-10" db="EMBL/GenBank/DDBJ databases">
        <authorList>
            <person name="Benchimol M."/>
            <person name="Almeida L.G."/>
            <person name="Vasconcelos A.T."/>
            <person name="Perreira-Neves A."/>
            <person name="Rosa I.A."/>
            <person name="Tasca T."/>
            <person name="Bogo M.R."/>
            <person name="de Souza W."/>
        </authorList>
    </citation>
    <scope>NUCLEOTIDE SEQUENCE [LARGE SCALE GENOMIC DNA]</scope>
    <source>
        <strain evidence="2">K</strain>
    </source>
</reference>
<dbReference type="PANTHER" id="PTHR46424:SF1">
    <property type="entry name" value="UBX DOMAIN-CONTAINING PROTEIN 4"/>
    <property type="match status" value="1"/>
</dbReference>
<proteinExistence type="predicted"/>
<feature type="compositionally biased region" description="Basic and acidic residues" evidence="1">
    <location>
        <begin position="351"/>
        <end position="360"/>
    </location>
</feature>
<dbReference type="Proteomes" id="UP000179807">
    <property type="component" value="Unassembled WGS sequence"/>
</dbReference>
<dbReference type="PANTHER" id="PTHR46424">
    <property type="entry name" value="UBX DOMAIN-CONTAINING PROTEIN 4"/>
    <property type="match status" value="1"/>
</dbReference>
<feature type="region of interest" description="Disordered" evidence="1">
    <location>
        <begin position="327"/>
        <end position="377"/>
    </location>
</feature>
<accession>A0A1J4JEL7</accession>
<comment type="caution">
    <text evidence="2">The sequence shown here is derived from an EMBL/GenBank/DDBJ whole genome shotgun (WGS) entry which is preliminary data.</text>
</comment>
<dbReference type="OrthoDB" id="10670444at2759"/>
<protein>
    <recommendedName>
        <fullName evidence="4">UBX domain-containing protein</fullName>
    </recommendedName>
</protein>
<dbReference type="GO" id="GO:0005783">
    <property type="term" value="C:endoplasmic reticulum"/>
    <property type="evidence" value="ECO:0007669"/>
    <property type="project" value="TreeGrafter"/>
</dbReference>
<evidence type="ECO:0008006" key="4">
    <source>
        <dbReference type="Google" id="ProtNLM"/>
    </source>
</evidence>
<feature type="compositionally biased region" description="Low complexity" evidence="1">
    <location>
        <begin position="337"/>
        <end position="347"/>
    </location>
</feature>
<evidence type="ECO:0000313" key="3">
    <source>
        <dbReference type="Proteomes" id="UP000179807"/>
    </source>
</evidence>
<dbReference type="AlphaFoldDB" id="A0A1J4JEL7"/>
<gene>
    <name evidence="2" type="ORF">TRFO_09675</name>
</gene>
<feature type="compositionally biased region" description="Pro residues" evidence="1">
    <location>
        <begin position="146"/>
        <end position="155"/>
    </location>
</feature>
<dbReference type="EMBL" id="MLAK01001137">
    <property type="protein sequence ID" value="OHS97105.1"/>
    <property type="molecule type" value="Genomic_DNA"/>
</dbReference>
<dbReference type="RefSeq" id="XP_068350242.1">
    <property type="nucleotide sequence ID" value="XM_068494989.1"/>
</dbReference>
<keyword evidence="3" id="KW-1185">Reference proteome</keyword>
<dbReference type="GO" id="GO:0036503">
    <property type="term" value="P:ERAD pathway"/>
    <property type="evidence" value="ECO:0007669"/>
    <property type="project" value="TreeGrafter"/>
</dbReference>
<dbReference type="GeneID" id="94829693"/>
<feature type="region of interest" description="Disordered" evidence="1">
    <location>
        <begin position="139"/>
        <end position="207"/>
    </location>
</feature>
<dbReference type="VEuPathDB" id="TrichDB:TRFO_09675"/>
<evidence type="ECO:0000256" key="1">
    <source>
        <dbReference type="SAM" id="MobiDB-lite"/>
    </source>
</evidence>
<sequence length="377" mass="43014">MANQGKMRPNIKNLKMNDNFRFSAFGQDEEDIMTIMSQRRADPTLIVVISLEEDNDYQAAQFWINQHVKNLLSTKNTKVIRIRKGANQTAFNQFNELYNIQTLPALYVFGPSSAGPSFFYVGNFPQFDEFSQKFSALNYNPTPVFQQPPPTPPPQLFDDEPRNRHASPSPPAPSNTFIEPDPPKPKHKPKPAPKPVEKPTPKPPVDVSVTMTTPEKKVHSNTFLSTDNCITVRVWASKILGIPHTSYRLIVVPGNYQLPFSDKVFLHQYAPSLQLQVVYMTDGKKPPKEGIFSQFFASISDFLSDISIFADKDDDPADFWRKEPVQRNIRRQPGRAQPPNQNHNQNQRMEGNVRRFRFTDGDDDQAYGNGNNTQFQQ</sequence>
<organism evidence="2 3">
    <name type="scientific">Tritrichomonas foetus</name>
    <dbReference type="NCBI Taxonomy" id="1144522"/>
    <lineage>
        <taxon>Eukaryota</taxon>
        <taxon>Metamonada</taxon>
        <taxon>Parabasalia</taxon>
        <taxon>Tritrichomonadida</taxon>
        <taxon>Tritrichomonadidae</taxon>
        <taxon>Tritrichomonas</taxon>
    </lineage>
</organism>
<feature type="compositionally biased region" description="Polar residues" evidence="1">
    <location>
        <begin position="368"/>
        <end position="377"/>
    </location>
</feature>
<name>A0A1J4JEL7_9EUKA</name>